<evidence type="ECO:0000256" key="14">
    <source>
        <dbReference type="PIRSR" id="PIRSR614732-1"/>
    </source>
</evidence>
<dbReference type="SUPFAM" id="SSF53271">
    <property type="entry name" value="PRTase-like"/>
    <property type="match status" value="1"/>
</dbReference>
<feature type="active site" description="For OMPdecase activity" evidence="14">
    <location>
        <position position="318"/>
    </location>
</feature>
<feature type="binding site" evidence="15">
    <location>
        <position position="285"/>
    </location>
    <ligand>
        <name>substrate</name>
    </ligand>
</feature>
<evidence type="ECO:0000313" key="18">
    <source>
        <dbReference type="Ensembl" id="ENSCINP00000018707.3"/>
    </source>
</evidence>
<dbReference type="EC" id="2.4.2.10" evidence="5"/>
<protein>
    <recommendedName>
        <fullName evidence="7">Uridine 5'-monophosphate synthase</fullName>
        <ecNumber evidence="5">2.4.2.10</ecNumber>
        <ecNumber evidence="6">4.1.1.23</ecNumber>
    </recommendedName>
</protein>
<dbReference type="PANTHER" id="PTHR19278">
    <property type="entry name" value="OROTATE PHOSPHORIBOSYLTRANSFERASE"/>
    <property type="match status" value="1"/>
</dbReference>
<evidence type="ECO:0000256" key="12">
    <source>
        <dbReference type="ARBA" id="ARBA00023239"/>
    </source>
</evidence>
<accession>F6WNN3</accession>
<evidence type="ECO:0000256" key="10">
    <source>
        <dbReference type="ARBA" id="ARBA00022793"/>
    </source>
</evidence>
<dbReference type="GO" id="GO:0019856">
    <property type="term" value="P:pyrimidine nucleobase biosynthetic process"/>
    <property type="evidence" value="ECO:0000318"/>
    <property type="project" value="GO_Central"/>
</dbReference>
<reference evidence="18" key="4">
    <citation type="submission" date="2025-09" db="UniProtKB">
        <authorList>
            <consortium name="Ensembl"/>
        </authorList>
    </citation>
    <scope>IDENTIFICATION</scope>
</reference>
<dbReference type="CDD" id="cd06223">
    <property type="entry name" value="PRTases_typeI"/>
    <property type="match status" value="1"/>
</dbReference>
<evidence type="ECO:0000313" key="19">
    <source>
        <dbReference type="Proteomes" id="UP000008144"/>
    </source>
</evidence>
<keyword evidence="11" id="KW-0665">Pyrimidine biosynthesis</keyword>
<dbReference type="STRING" id="7719.ENSCINP00000018707"/>
<dbReference type="InterPro" id="IPR000836">
    <property type="entry name" value="PRTase_dom"/>
</dbReference>
<keyword evidence="19" id="KW-1185">Reference proteome</keyword>
<dbReference type="InterPro" id="IPR029057">
    <property type="entry name" value="PRTase-like"/>
</dbReference>
<evidence type="ECO:0000256" key="3">
    <source>
        <dbReference type="ARBA" id="ARBA00006221"/>
    </source>
</evidence>
<organism evidence="18 19">
    <name type="scientific">Ciona intestinalis</name>
    <name type="common">Transparent sea squirt</name>
    <name type="synonym">Ascidia intestinalis</name>
    <dbReference type="NCBI Taxonomy" id="7719"/>
    <lineage>
        <taxon>Eukaryota</taxon>
        <taxon>Metazoa</taxon>
        <taxon>Chordata</taxon>
        <taxon>Tunicata</taxon>
        <taxon>Ascidiacea</taxon>
        <taxon>Phlebobranchia</taxon>
        <taxon>Cionidae</taxon>
        <taxon>Ciona</taxon>
    </lineage>
</organism>
<dbReference type="Gene3D" id="3.40.50.2020">
    <property type="match status" value="1"/>
</dbReference>
<dbReference type="NCBIfam" id="TIGR01740">
    <property type="entry name" value="pyrF"/>
    <property type="match status" value="1"/>
</dbReference>
<comment type="similarity">
    <text evidence="4">In the C-terminal section; belongs to the OMP decarboxylase family.</text>
</comment>
<keyword evidence="10" id="KW-0210">Decarboxylase</keyword>
<dbReference type="FunFam" id="3.40.50.2020:FF:000025">
    <property type="entry name" value="Uridine monophosphate synthetase"/>
    <property type="match status" value="1"/>
</dbReference>
<proteinExistence type="inferred from homology"/>
<dbReference type="SUPFAM" id="SSF51366">
    <property type="entry name" value="Ribulose-phoshate binding barrel"/>
    <property type="match status" value="1"/>
</dbReference>
<dbReference type="FunFam" id="3.20.20.70:FF:000245">
    <property type="entry name" value="Bifunctional UMP-synthetase"/>
    <property type="match status" value="1"/>
</dbReference>
<dbReference type="Ensembl" id="ENSCINT00000018707.3">
    <property type="protein sequence ID" value="ENSCINP00000018707.3"/>
    <property type="gene ID" value="ENSCING00000009202.3"/>
</dbReference>
<reference evidence="18" key="3">
    <citation type="submission" date="2025-08" db="UniProtKB">
        <authorList>
            <consortium name="Ensembl"/>
        </authorList>
    </citation>
    <scope>IDENTIFICATION</scope>
</reference>
<dbReference type="GO" id="GO:0004588">
    <property type="term" value="F:orotate phosphoribosyltransferase activity"/>
    <property type="evidence" value="ECO:0000318"/>
    <property type="project" value="GO_Central"/>
</dbReference>
<dbReference type="Proteomes" id="UP000008144">
    <property type="component" value="Chromosome 5"/>
</dbReference>
<dbReference type="Pfam" id="PF00215">
    <property type="entry name" value="OMPdecase"/>
    <property type="match status" value="1"/>
</dbReference>
<dbReference type="HOGENOM" id="CLU_049275_1_0_1"/>
<dbReference type="AlphaFoldDB" id="F6WNN3"/>
<name>F6WNN3_CIOIN</name>
<evidence type="ECO:0000256" key="11">
    <source>
        <dbReference type="ARBA" id="ARBA00022975"/>
    </source>
</evidence>
<comment type="pathway">
    <text evidence="1">Pyrimidine metabolism; UMP biosynthesis via de novo pathway; UMP from orotate: step 2/2.</text>
</comment>
<evidence type="ECO:0000256" key="8">
    <source>
        <dbReference type="ARBA" id="ARBA00022676"/>
    </source>
</evidence>
<evidence type="ECO:0000256" key="15">
    <source>
        <dbReference type="PIRSR" id="PIRSR614732-2"/>
    </source>
</evidence>
<feature type="binding site" evidence="15">
    <location>
        <position position="377"/>
    </location>
    <ligand>
        <name>substrate</name>
    </ligand>
</feature>
<feature type="active site" description="For OMPdecase activity" evidence="14">
    <location>
        <position position="321"/>
    </location>
</feature>
<dbReference type="Gene3D" id="3.20.20.70">
    <property type="entry name" value="Aldolase class I"/>
    <property type="match status" value="1"/>
</dbReference>
<evidence type="ECO:0000256" key="2">
    <source>
        <dbReference type="ARBA" id="ARBA00004889"/>
    </source>
</evidence>
<evidence type="ECO:0000259" key="17">
    <source>
        <dbReference type="SMART" id="SM00934"/>
    </source>
</evidence>
<dbReference type="GO" id="GO:0006207">
    <property type="term" value="P:'de novo' pyrimidine nucleobase biosynthetic process"/>
    <property type="evidence" value="ECO:0007669"/>
    <property type="project" value="InterPro"/>
</dbReference>
<feature type="region of interest" description="Disordered" evidence="16">
    <location>
        <begin position="194"/>
        <end position="213"/>
    </location>
</feature>
<comment type="pathway">
    <text evidence="2">Pyrimidine metabolism; UMP biosynthesis via de novo pathway; UMP from orotate: step 1/2.</text>
</comment>
<evidence type="ECO:0000256" key="4">
    <source>
        <dbReference type="ARBA" id="ARBA00009769"/>
    </source>
</evidence>
<evidence type="ECO:0000256" key="7">
    <source>
        <dbReference type="ARBA" id="ARBA00015047"/>
    </source>
</evidence>
<keyword evidence="8" id="KW-0328">Glycosyltransferase</keyword>
<evidence type="ECO:0000256" key="9">
    <source>
        <dbReference type="ARBA" id="ARBA00022679"/>
    </source>
</evidence>
<reference evidence="19" key="1">
    <citation type="journal article" date="2002" name="Science">
        <title>The draft genome of Ciona intestinalis: insights into chordate and vertebrate origins.</title>
        <authorList>
            <person name="Dehal P."/>
            <person name="Satou Y."/>
            <person name="Campbell R.K."/>
            <person name="Chapman J."/>
            <person name="Degnan B."/>
            <person name="De Tomaso A."/>
            <person name="Davidson B."/>
            <person name="Di Gregorio A."/>
            <person name="Gelpke M."/>
            <person name="Goodstein D.M."/>
            <person name="Harafuji N."/>
            <person name="Hastings K.E."/>
            <person name="Ho I."/>
            <person name="Hotta K."/>
            <person name="Huang W."/>
            <person name="Kawashima T."/>
            <person name="Lemaire P."/>
            <person name="Martinez D."/>
            <person name="Meinertzhagen I.A."/>
            <person name="Necula S."/>
            <person name="Nonaka M."/>
            <person name="Putnam N."/>
            <person name="Rash S."/>
            <person name="Saiga H."/>
            <person name="Satake M."/>
            <person name="Terry A."/>
            <person name="Yamada L."/>
            <person name="Wang H.G."/>
            <person name="Awazu S."/>
            <person name="Azumi K."/>
            <person name="Boore J."/>
            <person name="Branno M."/>
            <person name="Chin-Bow S."/>
            <person name="DeSantis R."/>
            <person name="Doyle S."/>
            <person name="Francino P."/>
            <person name="Keys D.N."/>
            <person name="Haga S."/>
            <person name="Hayashi H."/>
            <person name="Hino K."/>
            <person name="Imai K.S."/>
            <person name="Inaba K."/>
            <person name="Kano S."/>
            <person name="Kobayashi K."/>
            <person name="Kobayashi M."/>
            <person name="Lee B.I."/>
            <person name="Makabe K.W."/>
            <person name="Manohar C."/>
            <person name="Matassi G."/>
            <person name="Medina M."/>
            <person name="Mochizuki Y."/>
            <person name="Mount S."/>
            <person name="Morishita T."/>
            <person name="Miura S."/>
            <person name="Nakayama A."/>
            <person name="Nishizaka S."/>
            <person name="Nomoto H."/>
            <person name="Ohta F."/>
            <person name="Oishi K."/>
            <person name="Rigoutsos I."/>
            <person name="Sano M."/>
            <person name="Sasaki A."/>
            <person name="Sasakura Y."/>
            <person name="Shoguchi E."/>
            <person name="Shin-i T."/>
            <person name="Spagnuolo A."/>
            <person name="Stainier D."/>
            <person name="Suzuki M.M."/>
            <person name="Tassy O."/>
            <person name="Takatori N."/>
            <person name="Tokuoka M."/>
            <person name="Yagi K."/>
            <person name="Yoshizaki F."/>
            <person name="Wada S."/>
            <person name="Zhang C."/>
            <person name="Hyatt P.D."/>
            <person name="Larimer F."/>
            <person name="Detter C."/>
            <person name="Doggett N."/>
            <person name="Glavina T."/>
            <person name="Hawkins T."/>
            <person name="Richardson P."/>
            <person name="Lucas S."/>
            <person name="Kohara Y."/>
            <person name="Levine M."/>
            <person name="Satoh N."/>
            <person name="Rokhsar D.S."/>
        </authorList>
    </citation>
    <scope>NUCLEOTIDE SEQUENCE [LARGE SCALE GENOMIC DNA]</scope>
</reference>
<evidence type="ECO:0000256" key="5">
    <source>
        <dbReference type="ARBA" id="ARBA00011971"/>
    </source>
</evidence>
<dbReference type="HAMAP" id="MF_01208">
    <property type="entry name" value="PyrE"/>
    <property type="match status" value="1"/>
</dbReference>
<dbReference type="GO" id="GO:0004590">
    <property type="term" value="F:orotidine-5'-phosphate decarboxylase activity"/>
    <property type="evidence" value="ECO:0000318"/>
    <property type="project" value="GO_Central"/>
</dbReference>
<dbReference type="PANTHER" id="PTHR19278:SF9">
    <property type="entry name" value="URIDINE 5'-MONOPHOSPHATE SYNTHASE"/>
    <property type="match status" value="1"/>
</dbReference>
<feature type="binding site" evidence="15">
    <location>
        <position position="455"/>
    </location>
    <ligand>
        <name>substrate</name>
    </ligand>
</feature>
<dbReference type="NCBIfam" id="TIGR00336">
    <property type="entry name" value="pyrE"/>
    <property type="match status" value="1"/>
</dbReference>
<dbReference type="InterPro" id="IPR011060">
    <property type="entry name" value="RibuloseP-bd_barrel"/>
</dbReference>
<comment type="similarity">
    <text evidence="3">In the N-terminal section; belongs to the purine/pyrimidine phosphoribosyltransferase family.</text>
</comment>
<feature type="binding site" evidence="15">
    <location>
        <position position="263"/>
    </location>
    <ligand>
        <name>substrate</name>
    </ligand>
</feature>
<sequence>MDCKSKNESLILQLFEVSALKFGEFKLKTGIVSPVYVDLRVVVSYPSLMVKVSELLWETCDKLGIIYHTVCGVPYTALPLATCICAQHNLPMLIRRKEAKDYGTKKMLEGVYKTGDRCLIVEDVVTSGSSVKETFDLLKEHGLNVTDAVVLLNREQGGQRNLQRKGINLVSVLTLTEVVTTLFQHGKVTASDLEKKPEYQNENKENSQTVFPTKPKTDERVYNAAINIGSSYKERGSNCQHQMAARIFQIMEEKQSNLCLSADVESSVELLELAETLGSAVCAIKTHVDTLADFSYSVVQRLVEISKRLNFVIFEDRKFADTGNTVKAQYSGGMFKISEWADLTNAHTISGPGVVQGLKACVRDKPEKACLLIAGMSPKGNLINQAYTDATVQMAEENSDYVIGFICTKKVSNNPSHIHFTPGVKLQVGGDSLGQQYLTPDEVIGKRGVDVIIVGRGIVESENRVKTANAYRAAGWQAYLKRLLFNAGL</sequence>
<dbReference type="GO" id="GO:0006222">
    <property type="term" value="P:UMP biosynthetic process"/>
    <property type="evidence" value="ECO:0000318"/>
    <property type="project" value="GO_Central"/>
</dbReference>
<dbReference type="EMBL" id="EAAA01002226">
    <property type="status" value="NOT_ANNOTATED_CDS"/>
    <property type="molecule type" value="Genomic_DNA"/>
</dbReference>
<keyword evidence="12" id="KW-0456">Lyase</keyword>
<feature type="binding site" evidence="15">
    <location>
        <position position="456"/>
    </location>
    <ligand>
        <name>substrate</name>
    </ligand>
</feature>
<dbReference type="UniPathway" id="UPA00070">
    <property type="reaction ID" value="UER00119"/>
</dbReference>
<evidence type="ECO:0000256" key="6">
    <source>
        <dbReference type="ARBA" id="ARBA00012321"/>
    </source>
</evidence>
<dbReference type="GeneTree" id="ENSGT00390000001856"/>
<dbReference type="InterPro" id="IPR014732">
    <property type="entry name" value="OMPdecase"/>
</dbReference>
<dbReference type="InterPro" id="IPR023031">
    <property type="entry name" value="OPRT"/>
</dbReference>
<dbReference type="InterPro" id="IPR013785">
    <property type="entry name" value="Aldolase_TIM"/>
</dbReference>
<dbReference type="FunCoup" id="F6WNN3">
    <property type="interactions" value="943"/>
</dbReference>
<feature type="compositionally biased region" description="Basic and acidic residues" evidence="16">
    <location>
        <begin position="194"/>
        <end position="205"/>
    </location>
</feature>
<evidence type="ECO:0000256" key="16">
    <source>
        <dbReference type="SAM" id="MobiDB-lite"/>
    </source>
</evidence>
<dbReference type="InParanoid" id="F6WNN3"/>
<feature type="binding site" evidence="15">
    <location>
        <position position="435"/>
    </location>
    <ligand>
        <name>substrate</name>
    </ligand>
</feature>
<dbReference type="GO" id="GO:0044205">
    <property type="term" value="P:'de novo' UMP biosynthetic process"/>
    <property type="evidence" value="ECO:0007669"/>
    <property type="project" value="UniProtKB-UniPathway"/>
</dbReference>
<feature type="active site" description="For OMPdecase activity" evidence="14">
    <location>
        <position position="316"/>
    </location>
</feature>
<dbReference type="CDD" id="cd04725">
    <property type="entry name" value="OMP_decarboxylase_like"/>
    <property type="match status" value="1"/>
</dbReference>
<dbReference type="EC" id="4.1.1.23" evidence="6"/>
<dbReference type="InterPro" id="IPR001754">
    <property type="entry name" value="OMPdeCOase_dom"/>
</dbReference>
<dbReference type="Pfam" id="PF00156">
    <property type="entry name" value="Pribosyltran"/>
    <property type="match status" value="1"/>
</dbReference>
<dbReference type="InterPro" id="IPR004467">
    <property type="entry name" value="Or_phspho_trans_dom"/>
</dbReference>
<evidence type="ECO:0000256" key="13">
    <source>
        <dbReference type="ARBA" id="ARBA00023268"/>
    </source>
</evidence>
<dbReference type="SMART" id="SM00934">
    <property type="entry name" value="OMPdecase"/>
    <property type="match status" value="1"/>
</dbReference>
<keyword evidence="13" id="KW-0511">Multifunctional enzyme</keyword>
<feature type="domain" description="Orotidine 5'-phosphate decarboxylase" evidence="17">
    <location>
        <begin position="257"/>
        <end position="471"/>
    </location>
</feature>
<reference evidence="18" key="2">
    <citation type="journal article" date="2008" name="Genome Biol.">
        <title>Improved genome assembly and evidence-based global gene model set for the chordate Ciona intestinalis: new insight into intron and operon populations.</title>
        <authorList>
            <person name="Satou Y."/>
            <person name="Mineta K."/>
            <person name="Ogasawara M."/>
            <person name="Sasakura Y."/>
            <person name="Shoguchi E."/>
            <person name="Ueno K."/>
            <person name="Yamada L."/>
            <person name="Matsumoto J."/>
            <person name="Wasserscheid J."/>
            <person name="Dewar K."/>
            <person name="Wiley G.B."/>
            <person name="Macmil S.L."/>
            <person name="Roe B.A."/>
            <person name="Zeller R.W."/>
            <person name="Hastings K.E."/>
            <person name="Lemaire P."/>
            <person name="Lindquist E."/>
            <person name="Endo T."/>
            <person name="Hotta K."/>
            <person name="Inaba K."/>
        </authorList>
    </citation>
    <scope>NUCLEOTIDE SEQUENCE [LARGE SCALE GENOMIC DNA]</scope>
    <source>
        <strain evidence="18">wild type</strain>
    </source>
</reference>
<dbReference type="OMA" id="SAKHVCG"/>
<keyword evidence="9" id="KW-0808">Transferase</keyword>
<evidence type="ECO:0000256" key="1">
    <source>
        <dbReference type="ARBA" id="ARBA00004861"/>
    </source>
</evidence>